<evidence type="ECO:0000313" key="5">
    <source>
        <dbReference type="Proteomes" id="UP000231586"/>
    </source>
</evidence>
<keyword evidence="5" id="KW-1185">Reference proteome</keyword>
<feature type="transmembrane region" description="Helical" evidence="2">
    <location>
        <begin position="162"/>
        <end position="187"/>
    </location>
</feature>
<name>A0A2M8WS34_9MICO</name>
<sequence>MAATRDGTVLAMSTPPSDGTPPNPYATPSDDGAKAGTPHNPYDAPQGGAYPGQQPTGTPGAYPPAGAYPPPQAYPPPTGPAAPQQGAYPPPPSGQPPAYPGAYPGQPGQPGAGYPGQPTPYPGQGGYPGQPGYPGRQPGPYGTPPVWAPPAARTSGLAIASLAVSLGGIVTCGAASIVGLILGIVALNDIKKNGTRGKGLAIAGIVVGAVLTVLFVLFLVLGILSDNGTFDDTYRDPYGIDT</sequence>
<feature type="compositionally biased region" description="Pro residues" evidence="1">
    <location>
        <begin position="66"/>
        <end position="80"/>
    </location>
</feature>
<dbReference type="Pfam" id="PF13828">
    <property type="entry name" value="DUF4190"/>
    <property type="match status" value="1"/>
</dbReference>
<accession>A0A2M8WS34</accession>
<gene>
    <name evidence="4" type="ORF">CLV34_1232</name>
</gene>
<comment type="caution">
    <text evidence="4">The sequence shown here is derived from an EMBL/GenBank/DDBJ whole genome shotgun (WGS) entry which is preliminary data.</text>
</comment>
<feature type="domain" description="DUF4190" evidence="3">
    <location>
        <begin position="157"/>
        <end position="218"/>
    </location>
</feature>
<feature type="compositionally biased region" description="Low complexity" evidence="1">
    <location>
        <begin position="44"/>
        <end position="65"/>
    </location>
</feature>
<evidence type="ECO:0000313" key="4">
    <source>
        <dbReference type="EMBL" id="PJI93757.1"/>
    </source>
</evidence>
<dbReference type="EMBL" id="PGTZ01000007">
    <property type="protein sequence ID" value="PJI93757.1"/>
    <property type="molecule type" value="Genomic_DNA"/>
</dbReference>
<protein>
    <submittedName>
        <fullName evidence="4">Uncharacterized protein DUF4190</fullName>
    </submittedName>
</protein>
<feature type="transmembrane region" description="Helical" evidence="2">
    <location>
        <begin position="199"/>
        <end position="224"/>
    </location>
</feature>
<evidence type="ECO:0000256" key="2">
    <source>
        <dbReference type="SAM" id="Phobius"/>
    </source>
</evidence>
<dbReference type="Proteomes" id="UP000231586">
    <property type="component" value="Unassembled WGS sequence"/>
</dbReference>
<proteinExistence type="predicted"/>
<keyword evidence="2" id="KW-0812">Transmembrane</keyword>
<dbReference type="InterPro" id="IPR025241">
    <property type="entry name" value="DUF4190"/>
</dbReference>
<evidence type="ECO:0000259" key="3">
    <source>
        <dbReference type="Pfam" id="PF13828"/>
    </source>
</evidence>
<dbReference type="AlphaFoldDB" id="A0A2M8WS34"/>
<organism evidence="4 5">
    <name type="scientific">Luteimicrobium subarcticum</name>
    <dbReference type="NCBI Taxonomy" id="620910"/>
    <lineage>
        <taxon>Bacteria</taxon>
        <taxon>Bacillati</taxon>
        <taxon>Actinomycetota</taxon>
        <taxon>Actinomycetes</taxon>
        <taxon>Micrococcales</taxon>
        <taxon>Luteimicrobium</taxon>
    </lineage>
</organism>
<feature type="region of interest" description="Disordered" evidence="1">
    <location>
        <begin position="1"/>
        <end position="146"/>
    </location>
</feature>
<evidence type="ECO:0000256" key="1">
    <source>
        <dbReference type="SAM" id="MobiDB-lite"/>
    </source>
</evidence>
<keyword evidence="2" id="KW-1133">Transmembrane helix</keyword>
<keyword evidence="2" id="KW-0472">Membrane</keyword>
<reference evidence="4 5" key="1">
    <citation type="submission" date="2017-11" db="EMBL/GenBank/DDBJ databases">
        <title>Genomic Encyclopedia of Archaeal and Bacterial Type Strains, Phase II (KMG-II): From Individual Species to Whole Genera.</title>
        <authorList>
            <person name="Goeker M."/>
        </authorList>
    </citation>
    <scope>NUCLEOTIDE SEQUENCE [LARGE SCALE GENOMIC DNA]</scope>
    <source>
        <strain evidence="4 5">DSM 22413</strain>
    </source>
</reference>
<feature type="compositionally biased region" description="Pro residues" evidence="1">
    <location>
        <begin position="88"/>
        <end position="99"/>
    </location>
</feature>